<reference evidence="3 4" key="1">
    <citation type="journal article" date="2020" name="ISME J.">
        <title>Comparative genomics reveals insights into cyanobacterial evolution and habitat adaptation.</title>
        <authorList>
            <person name="Chen M.Y."/>
            <person name="Teng W.K."/>
            <person name="Zhao L."/>
            <person name="Hu C.X."/>
            <person name="Zhou Y.K."/>
            <person name="Han B.P."/>
            <person name="Song L.R."/>
            <person name="Shu W.S."/>
        </authorList>
    </citation>
    <scope>NUCLEOTIDE SEQUENCE [LARGE SCALE GENOMIC DNA]</scope>
    <source>
        <strain evidence="3 4">FACHB-196</strain>
    </source>
</reference>
<organism evidence="3 4">
    <name type="scientific">Anabaena lutea FACHB-196</name>
    <dbReference type="NCBI Taxonomy" id="2692881"/>
    <lineage>
        <taxon>Bacteria</taxon>
        <taxon>Bacillati</taxon>
        <taxon>Cyanobacteriota</taxon>
        <taxon>Cyanophyceae</taxon>
        <taxon>Nostocales</taxon>
        <taxon>Nostocaceae</taxon>
        <taxon>Anabaena</taxon>
    </lineage>
</organism>
<evidence type="ECO:0000256" key="2">
    <source>
        <dbReference type="SAM" id="Phobius"/>
    </source>
</evidence>
<dbReference type="GO" id="GO:0003677">
    <property type="term" value="F:DNA binding"/>
    <property type="evidence" value="ECO:0007669"/>
    <property type="project" value="UniProtKB-KW"/>
</dbReference>
<evidence type="ECO:0000313" key="4">
    <source>
        <dbReference type="Proteomes" id="UP000640531"/>
    </source>
</evidence>
<dbReference type="EMBL" id="JACJST010000010">
    <property type="protein sequence ID" value="MBD2568697.1"/>
    <property type="molecule type" value="Genomic_DNA"/>
</dbReference>
<feature type="compositionally biased region" description="Basic residues" evidence="1">
    <location>
        <begin position="123"/>
        <end position="135"/>
    </location>
</feature>
<keyword evidence="4" id="KW-1185">Reference proteome</keyword>
<keyword evidence="3" id="KW-0238">DNA-binding</keyword>
<keyword evidence="2" id="KW-1133">Transmembrane helix</keyword>
<feature type="transmembrane region" description="Helical" evidence="2">
    <location>
        <begin position="7"/>
        <end position="29"/>
    </location>
</feature>
<feature type="region of interest" description="Disordered" evidence="1">
    <location>
        <begin position="95"/>
        <end position="135"/>
    </location>
</feature>
<comment type="caution">
    <text evidence="3">The sequence shown here is derived from an EMBL/GenBank/DDBJ whole genome shotgun (WGS) entry which is preliminary data.</text>
</comment>
<gene>
    <name evidence="3" type="ORF">H6G59_12440</name>
</gene>
<keyword evidence="2" id="KW-0812">Transmembrane</keyword>
<dbReference type="Proteomes" id="UP000640531">
    <property type="component" value="Unassembled WGS sequence"/>
</dbReference>
<feature type="compositionally biased region" description="Low complexity" evidence="1">
    <location>
        <begin position="113"/>
        <end position="122"/>
    </location>
</feature>
<accession>A0ABR8FG49</accession>
<proteinExistence type="predicted"/>
<protein>
    <submittedName>
        <fullName evidence="3">DNA-binding protein</fullName>
    </submittedName>
</protein>
<evidence type="ECO:0000313" key="3">
    <source>
        <dbReference type="EMBL" id="MBD2568697.1"/>
    </source>
</evidence>
<keyword evidence="2" id="KW-0472">Membrane</keyword>
<evidence type="ECO:0000256" key="1">
    <source>
        <dbReference type="SAM" id="MobiDB-lite"/>
    </source>
</evidence>
<sequence length="135" mass="15094">MQSVLTLIIEAIVVTFFVAMFIDFVNGIFQLIQATPSVTPDNISIPKVNKPVIVQPLPDPWTMELESDILSNETMKSQTIPFPFPFPVPTLKLLPPAKEIKSEPKRRGRPKKNNTTPTPKTTSTRKRKSPQKAVA</sequence>
<name>A0ABR8FG49_9NOST</name>
<dbReference type="RefSeq" id="WP_190714886.1">
    <property type="nucleotide sequence ID" value="NZ_JACJST010000010.1"/>
</dbReference>